<feature type="non-terminal residue" evidence="2">
    <location>
        <position position="1"/>
    </location>
</feature>
<accession>A0A9N9PMQ6</accession>
<feature type="region of interest" description="Disordered" evidence="1">
    <location>
        <begin position="30"/>
        <end position="95"/>
    </location>
</feature>
<dbReference type="Proteomes" id="UP000696280">
    <property type="component" value="Unassembled WGS sequence"/>
</dbReference>
<sequence length="95" mass="9933">MPFVVDPSGGAEGNPQSETEIAEELAALEEEVRRQEAELAAAEAEEAYFAEQDRKRRAAAETTASEAPEFGSGSFRSEGASGLVKSGGKGEGKRG</sequence>
<name>A0A9N9PMQ6_9HELO</name>
<protein>
    <submittedName>
        <fullName evidence="2">Uncharacterized protein</fullName>
    </submittedName>
</protein>
<reference evidence="2" key="1">
    <citation type="submission" date="2021-07" db="EMBL/GenBank/DDBJ databases">
        <authorList>
            <person name="Durling M."/>
        </authorList>
    </citation>
    <scope>NUCLEOTIDE SEQUENCE</scope>
</reference>
<dbReference type="EMBL" id="CAJVRL010000094">
    <property type="protein sequence ID" value="CAG8959914.1"/>
    <property type="molecule type" value="Genomic_DNA"/>
</dbReference>
<keyword evidence="3" id="KW-1185">Reference proteome</keyword>
<organism evidence="2 3">
    <name type="scientific">Hymenoscyphus fraxineus</name>
    <dbReference type="NCBI Taxonomy" id="746836"/>
    <lineage>
        <taxon>Eukaryota</taxon>
        <taxon>Fungi</taxon>
        <taxon>Dikarya</taxon>
        <taxon>Ascomycota</taxon>
        <taxon>Pezizomycotina</taxon>
        <taxon>Leotiomycetes</taxon>
        <taxon>Helotiales</taxon>
        <taxon>Helotiaceae</taxon>
        <taxon>Hymenoscyphus</taxon>
    </lineage>
</organism>
<comment type="caution">
    <text evidence="2">The sequence shown here is derived from an EMBL/GenBank/DDBJ whole genome shotgun (WGS) entry which is preliminary data.</text>
</comment>
<evidence type="ECO:0000313" key="3">
    <source>
        <dbReference type="Proteomes" id="UP000696280"/>
    </source>
</evidence>
<dbReference type="AlphaFoldDB" id="A0A9N9PMQ6"/>
<gene>
    <name evidence="2" type="ORF">HYFRA_00012630</name>
</gene>
<proteinExistence type="predicted"/>
<evidence type="ECO:0000256" key="1">
    <source>
        <dbReference type="SAM" id="MobiDB-lite"/>
    </source>
</evidence>
<evidence type="ECO:0000313" key="2">
    <source>
        <dbReference type="EMBL" id="CAG8959914.1"/>
    </source>
</evidence>